<dbReference type="AlphaFoldDB" id="A0A0F6W4D4"/>
<dbReference type="OrthoDB" id="9800421at2"/>
<proteinExistence type="predicted"/>
<dbReference type="Pfam" id="PF06073">
    <property type="entry name" value="DUF934"/>
    <property type="match status" value="1"/>
</dbReference>
<reference evidence="1 2" key="1">
    <citation type="submission" date="2015-03" db="EMBL/GenBank/DDBJ databases">
        <title>Genome assembly of Sandaracinus amylolyticus DSM 53668.</title>
        <authorList>
            <person name="Sharma G."/>
            <person name="Subramanian S."/>
        </authorList>
    </citation>
    <scope>NUCLEOTIDE SEQUENCE [LARGE SCALE GENOMIC DNA]</scope>
    <source>
        <strain evidence="1 2">DSM 53668</strain>
    </source>
</reference>
<accession>A0A0F6W4D4</accession>
<dbReference type="STRING" id="927083.DB32_004260"/>
<dbReference type="Proteomes" id="UP000034883">
    <property type="component" value="Chromosome"/>
</dbReference>
<dbReference type="InterPro" id="IPR008318">
    <property type="entry name" value="UCP030820"/>
</dbReference>
<evidence type="ECO:0000313" key="2">
    <source>
        <dbReference type="Proteomes" id="UP000034883"/>
    </source>
</evidence>
<protein>
    <submittedName>
        <fullName evidence="1">Oxidoreductase probably in sulfite reduction</fullName>
    </submittedName>
</protein>
<dbReference type="RefSeq" id="WP_053234408.1">
    <property type="nucleotide sequence ID" value="NZ_CP011125.1"/>
</dbReference>
<dbReference type="KEGG" id="samy:DB32_004260"/>
<keyword evidence="2" id="KW-1185">Reference proteome</keyword>
<organism evidence="1 2">
    <name type="scientific">Sandaracinus amylolyticus</name>
    <dbReference type="NCBI Taxonomy" id="927083"/>
    <lineage>
        <taxon>Bacteria</taxon>
        <taxon>Pseudomonadati</taxon>
        <taxon>Myxococcota</taxon>
        <taxon>Polyangia</taxon>
        <taxon>Polyangiales</taxon>
        <taxon>Sandaracinaceae</taxon>
        <taxon>Sandaracinus</taxon>
    </lineage>
</organism>
<dbReference type="EMBL" id="CP011125">
    <property type="protein sequence ID" value="AKF07111.1"/>
    <property type="molecule type" value="Genomic_DNA"/>
</dbReference>
<evidence type="ECO:0000313" key="1">
    <source>
        <dbReference type="EMBL" id="AKF07111.1"/>
    </source>
</evidence>
<dbReference type="PIRSF" id="PIRSF030820">
    <property type="entry name" value="UCP030820"/>
    <property type="match status" value="1"/>
</dbReference>
<name>A0A0F6W4D4_9BACT</name>
<gene>
    <name evidence="1" type="ORF">DB32_004260</name>
</gene>
<sequence length="167" mass="18983">MRLVRDRRVVDDSFVHVGEEGEIPDGADVIVPWSRWTKERAQLGARRGRIGVRVPSDRKAEELASDVASFAVIAIEFPKFADGRGYSIARHLRDRYAYRGELRAVGNVLRDQIFYLSRCGFDTFEIDASKSAEDAIAGLDDFSVKYQTAADEKTPIWRRHARAWPAR</sequence>